<organism evidence="1">
    <name type="scientific">Enterobacter cloacae</name>
    <dbReference type="NCBI Taxonomy" id="550"/>
    <lineage>
        <taxon>Bacteria</taxon>
        <taxon>Pseudomonadati</taxon>
        <taxon>Pseudomonadota</taxon>
        <taxon>Gammaproteobacteria</taxon>
        <taxon>Enterobacterales</taxon>
        <taxon>Enterobacteriaceae</taxon>
        <taxon>Enterobacter</taxon>
        <taxon>Enterobacter cloacae complex</taxon>
    </lineage>
</organism>
<reference evidence="1" key="1">
    <citation type="journal article" date="2015" name="Antimicrob. Agents Chemother.">
        <title>Characterization of multiple NDM-1-producing Enterobacteriaceae isolates from the same patient.</title>
        <authorList>
            <person name="Tijet N."/>
            <person name="Richardson D."/>
            <person name="MacMullin G."/>
            <person name="Patel S.N."/>
            <person name="Melano R.G."/>
        </authorList>
    </citation>
    <scope>NUCLEOTIDE SEQUENCE</scope>
    <source>
        <strain evidence="1">GN574</strain>
        <plasmid evidence="1">pNDM-Ec1GN574</plasmid>
    </source>
</reference>
<keyword evidence="1" id="KW-0614">Plasmid</keyword>
<evidence type="ECO:0000313" key="1">
    <source>
        <dbReference type="EMBL" id="AIM48547.1"/>
    </source>
</evidence>
<dbReference type="AlphaFoldDB" id="A0A0E3DST6"/>
<sequence length="38" mass="4548">MSPPGRFQENFKVFTIILVTVTFRTHIKFFHLLKININ</sequence>
<dbReference type="EMBL" id="KJ812998">
    <property type="protein sequence ID" value="AIM48547.1"/>
    <property type="molecule type" value="Genomic_DNA"/>
</dbReference>
<name>A0A0E3DST6_ENTCL</name>
<accession>A0A0E3DST6</accession>
<geneLocation type="plasmid" evidence="1">
    <name>pNDM-Ec1GN574</name>
</geneLocation>
<proteinExistence type="predicted"/>
<protein>
    <submittedName>
        <fullName evidence="1">Uncharacterized protein</fullName>
    </submittedName>
</protein>